<dbReference type="GO" id="GO:0005524">
    <property type="term" value="F:ATP binding"/>
    <property type="evidence" value="ECO:0007669"/>
    <property type="project" value="UniProtKB-KW"/>
</dbReference>
<evidence type="ECO:0000256" key="1">
    <source>
        <dbReference type="ARBA" id="ARBA00004202"/>
    </source>
</evidence>
<dbReference type="PANTHER" id="PTHR42711:SF5">
    <property type="entry name" value="ABC TRANSPORTER ATP-BINDING PROTEIN NATA"/>
    <property type="match status" value="1"/>
</dbReference>
<dbReference type="PROSITE" id="PS50893">
    <property type="entry name" value="ABC_TRANSPORTER_2"/>
    <property type="match status" value="1"/>
</dbReference>
<comment type="caution">
    <text evidence="8">The sequence shown here is derived from an EMBL/GenBank/DDBJ whole genome shotgun (WGS) entry which is preliminary data.</text>
</comment>
<gene>
    <name evidence="8" type="ORF">HGB44_16355</name>
</gene>
<evidence type="ECO:0000313" key="9">
    <source>
        <dbReference type="Proteomes" id="UP000553209"/>
    </source>
</evidence>
<dbReference type="InterPro" id="IPR050763">
    <property type="entry name" value="ABC_transporter_ATP-binding"/>
</dbReference>
<accession>A0A7X6MDW9</accession>
<dbReference type="RefSeq" id="WP_061078639.1">
    <property type="nucleotide sequence ID" value="NZ_JAAXPG010000014.1"/>
</dbReference>
<organism evidence="8 9">
    <name type="scientific">Nocardiopsis alborubida</name>
    <dbReference type="NCBI Taxonomy" id="146802"/>
    <lineage>
        <taxon>Bacteria</taxon>
        <taxon>Bacillati</taxon>
        <taxon>Actinomycetota</taxon>
        <taxon>Actinomycetes</taxon>
        <taxon>Streptosporangiales</taxon>
        <taxon>Nocardiopsidaceae</taxon>
        <taxon>Nocardiopsis</taxon>
    </lineage>
</organism>
<evidence type="ECO:0000256" key="3">
    <source>
        <dbReference type="ARBA" id="ARBA00022448"/>
    </source>
</evidence>
<dbReference type="PANTHER" id="PTHR42711">
    <property type="entry name" value="ABC TRANSPORTER ATP-BINDING PROTEIN"/>
    <property type="match status" value="1"/>
</dbReference>
<name>A0A7X6MDW9_9ACTN</name>
<dbReference type="Gene3D" id="3.40.50.300">
    <property type="entry name" value="P-loop containing nucleotide triphosphate hydrolases"/>
    <property type="match status" value="1"/>
</dbReference>
<evidence type="ECO:0000256" key="6">
    <source>
        <dbReference type="ARBA" id="ARBA00023251"/>
    </source>
</evidence>
<dbReference type="Proteomes" id="UP000553209">
    <property type="component" value="Unassembled WGS sequence"/>
</dbReference>
<dbReference type="SMART" id="SM00382">
    <property type="entry name" value="AAA"/>
    <property type="match status" value="1"/>
</dbReference>
<dbReference type="GO" id="GO:0046677">
    <property type="term" value="P:response to antibiotic"/>
    <property type="evidence" value="ECO:0007669"/>
    <property type="project" value="UniProtKB-KW"/>
</dbReference>
<sequence>MLEALSLVKEFGSVRALDGFTLVAEPGEIVGLVGHNGAGKTTFAHVVSGLLRPDGGRVLIGGKPPRAARRLLGLAPQHLALYPTVTPRETLRLFGGLHGLRRRPLDAAVDEIADALRLTGFLDRRVGVLSGGQQRRVQAAAAMVHRPSLLLLDEPTAGVDPETRQALLDAVRARAARGATVVYTTHYLPELTELGASIAVAHGGRILSRGSAPELLDGLPGEVRLTFDDEEVRVPTTDPTATLARMLTEHARPVRAVDLRQPTLDDLYRAVARAH</sequence>
<keyword evidence="4" id="KW-0547">Nucleotide-binding</keyword>
<dbReference type="Pfam" id="PF00005">
    <property type="entry name" value="ABC_tran"/>
    <property type="match status" value="1"/>
</dbReference>
<dbReference type="InterPro" id="IPR027417">
    <property type="entry name" value="P-loop_NTPase"/>
</dbReference>
<protein>
    <submittedName>
        <fullName evidence="8">ABC transporter ATP-binding protein</fullName>
    </submittedName>
</protein>
<dbReference type="InterPro" id="IPR003439">
    <property type="entry name" value="ABC_transporter-like_ATP-bd"/>
</dbReference>
<dbReference type="InterPro" id="IPR003593">
    <property type="entry name" value="AAA+_ATPase"/>
</dbReference>
<keyword evidence="3" id="KW-0813">Transport</keyword>
<dbReference type="GO" id="GO:0016887">
    <property type="term" value="F:ATP hydrolysis activity"/>
    <property type="evidence" value="ECO:0007669"/>
    <property type="project" value="InterPro"/>
</dbReference>
<evidence type="ECO:0000256" key="5">
    <source>
        <dbReference type="ARBA" id="ARBA00022840"/>
    </source>
</evidence>
<feature type="domain" description="ABC transporter" evidence="7">
    <location>
        <begin position="2"/>
        <end position="228"/>
    </location>
</feature>
<keyword evidence="6" id="KW-0046">Antibiotic resistance</keyword>
<evidence type="ECO:0000256" key="2">
    <source>
        <dbReference type="ARBA" id="ARBA00005417"/>
    </source>
</evidence>
<keyword evidence="5 8" id="KW-0067">ATP-binding</keyword>
<dbReference type="GO" id="GO:0005886">
    <property type="term" value="C:plasma membrane"/>
    <property type="evidence" value="ECO:0007669"/>
    <property type="project" value="UniProtKB-SubCell"/>
</dbReference>
<evidence type="ECO:0000256" key="4">
    <source>
        <dbReference type="ARBA" id="ARBA00022741"/>
    </source>
</evidence>
<dbReference type="EMBL" id="JAAXPG010000014">
    <property type="protein sequence ID" value="NKY99224.1"/>
    <property type="molecule type" value="Genomic_DNA"/>
</dbReference>
<reference evidence="8 9" key="1">
    <citation type="submission" date="2020-04" db="EMBL/GenBank/DDBJ databases">
        <title>MicrobeNet Type strains.</title>
        <authorList>
            <person name="Nicholson A.C."/>
        </authorList>
    </citation>
    <scope>NUCLEOTIDE SEQUENCE [LARGE SCALE GENOMIC DNA]</scope>
    <source>
        <strain evidence="8 9">ATCC 23612</strain>
    </source>
</reference>
<comment type="similarity">
    <text evidence="2">Belongs to the ABC transporter superfamily.</text>
</comment>
<dbReference type="SUPFAM" id="SSF52540">
    <property type="entry name" value="P-loop containing nucleoside triphosphate hydrolases"/>
    <property type="match status" value="1"/>
</dbReference>
<dbReference type="AlphaFoldDB" id="A0A7X6MDW9"/>
<proteinExistence type="inferred from homology"/>
<comment type="subcellular location">
    <subcellularLocation>
        <location evidence="1">Cell membrane</location>
        <topology evidence="1">Peripheral membrane protein</topology>
    </subcellularLocation>
</comment>
<evidence type="ECO:0000313" key="8">
    <source>
        <dbReference type="EMBL" id="NKY99224.1"/>
    </source>
</evidence>
<evidence type="ECO:0000259" key="7">
    <source>
        <dbReference type="PROSITE" id="PS50893"/>
    </source>
</evidence>
<keyword evidence="9" id="KW-1185">Reference proteome</keyword>